<dbReference type="PROSITE" id="PS50005">
    <property type="entry name" value="TPR"/>
    <property type="match status" value="1"/>
</dbReference>
<organism evidence="8">
    <name type="scientific">Paenibacillus sp. BIHB 4019</name>
    <dbReference type="NCBI Taxonomy" id="1870819"/>
    <lineage>
        <taxon>Bacteria</taxon>
        <taxon>Bacillati</taxon>
        <taxon>Bacillota</taxon>
        <taxon>Bacilli</taxon>
        <taxon>Bacillales</taxon>
        <taxon>Paenibacillaceae</taxon>
        <taxon>Paenibacillus</taxon>
    </lineage>
</organism>
<dbReference type="PANTHER" id="PTHR44943:SF8">
    <property type="entry name" value="TPR REPEAT-CONTAINING PROTEIN MJ0263"/>
    <property type="match status" value="1"/>
</dbReference>
<dbReference type="AlphaFoldDB" id="A0A1B2DMY6"/>
<dbReference type="CDD" id="cd06257">
    <property type="entry name" value="DnaJ"/>
    <property type="match status" value="1"/>
</dbReference>
<reference evidence="8" key="1">
    <citation type="submission" date="2016-08" db="EMBL/GenBank/DDBJ databases">
        <title>Complete Genome Seqeunce of Paenibacillus sp. BIHB 4019 from tea rhizoplane.</title>
        <authorList>
            <person name="Thakur R."/>
            <person name="Swarnkar M.K."/>
            <person name="Gulati A."/>
        </authorList>
    </citation>
    <scope>NUCLEOTIDE SEQUENCE [LARGE SCALE GENOMIC DNA]</scope>
    <source>
        <strain evidence="8">BIHB4019</strain>
    </source>
</reference>
<dbReference type="InterPro" id="IPR036869">
    <property type="entry name" value="J_dom_sf"/>
</dbReference>
<evidence type="ECO:0000256" key="3">
    <source>
        <dbReference type="ARBA" id="ARBA00022803"/>
    </source>
</evidence>
<dbReference type="EMBL" id="CP016808">
    <property type="protein sequence ID" value="ANY69063.1"/>
    <property type="molecule type" value="Genomic_DNA"/>
</dbReference>
<evidence type="ECO:0000256" key="1">
    <source>
        <dbReference type="ARBA" id="ARBA00022705"/>
    </source>
</evidence>
<keyword evidence="2" id="KW-0677">Repeat</keyword>
<evidence type="ECO:0000256" key="5">
    <source>
        <dbReference type="PROSITE-ProRule" id="PRU00339"/>
    </source>
</evidence>
<keyword evidence="6" id="KW-1133">Transmembrane helix</keyword>
<dbReference type="PANTHER" id="PTHR44943">
    <property type="entry name" value="CELLULOSE SYNTHASE OPERON PROTEIN C"/>
    <property type="match status" value="1"/>
</dbReference>
<evidence type="ECO:0000313" key="8">
    <source>
        <dbReference type="EMBL" id="ANY69063.1"/>
    </source>
</evidence>
<dbReference type="InterPro" id="IPR001623">
    <property type="entry name" value="DnaJ_domain"/>
</dbReference>
<evidence type="ECO:0000256" key="6">
    <source>
        <dbReference type="SAM" id="Phobius"/>
    </source>
</evidence>
<dbReference type="RefSeq" id="WP_099520114.1">
    <property type="nucleotide sequence ID" value="NZ_CP016808.1"/>
</dbReference>
<dbReference type="SMART" id="SM00271">
    <property type="entry name" value="DnaJ"/>
    <property type="match status" value="1"/>
</dbReference>
<dbReference type="Pfam" id="PF13181">
    <property type="entry name" value="TPR_8"/>
    <property type="match status" value="1"/>
</dbReference>
<evidence type="ECO:0000256" key="4">
    <source>
        <dbReference type="ARBA" id="ARBA00023016"/>
    </source>
</evidence>
<evidence type="ECO:0000259" key="7">
    <source>
        <dbReference type="PROSITE" id="PS50076"/>
    </source>
</evidence>
<feature type="transmembrane region" description="Helical" evidence="6">
    <location>
        <begin position="391"/>
        <end position="411"/>
    </location>
</feature>
<dbReference type="Gene3D" id="1.10.287.110">
    <property type="entry name" value="DnaJ domain"/>
    <property type="match status" value="1"/>
</dbReference>
<dbReference type="InterPro" id="IPR011990">
    <property type="entry name" value="TPR-like_helical_dom_sf"/>
</dbReference>
<dbReference type="SMART" id="SM00028">
    <property type="entry name" value="TPR"/>
    <property type="match status" value="2"/>
</dbReference>
<dbReference type="PROSITE" id="PS50076">
    <property type="entry name" value="DNAJ_2"/>
    <property type="match status" value="1"/>
</dbReference>
<proteinExistence type="predicted"/>
<dbReference type="GO" id="GO:0006260">
    <property type="term" value="P:DNA replication"/>
    <property type="evidence" value="ECO:0007669"/>
    <property type="project" value="UniProtKB-KW"/>
</dbReference>
<dbReference type="SUPFAM" id="SSF48452">
    <property type="entry name" value="TPR-like"/>
    <property type="match status" value="1"/>
</dbReference>
<dbReference type="SUPFAM" id="SSF46565">
    <property type="entry name" value="Chaperone J-domain"/>
    <property type="match status" value="1"/>
</dbReference>
<keyword evidence="1" id="KW-0235">DNA replication</keyword>
<keyword evidence="4" id="KW-0346">Stress response</keyword>
<dbReference type="InterPro" id="IPR051685">
    <property type="entry name" value="Ycf3/AcsC/BcsC/TPR_MFPF"/>
</dbReference>
<sequence length="442" mass="51388">MTEWDILGIDPTSNKKEIRSAYSALLKKCHPEDDPMGFMRLRSAYEQALKLAEKVQTQHFIHDIDNDSLTESSEAHLVIAEIEEEETACRSTDIGSEFGYEYIQLEEPLADASSHSDMVYEQLNILYKDVFKRRDLYEWRKMFLQVSLAQRDNVKAEVLRFLKQHGHLPHEIWSYLNEEFSLLEITNFPWKALIQYDHELSLDYLDPHAACDFEHYADLRFQVFQLLQQMQYTESIKLGLEATLLYADDPVLHRLLGMAYYKRSEYEQAISAFTQILDRIPEHEDALIYRGYAYRHIGWFEEAVADFKLVIKNDAWHAEARKGLNLSLYAMNQRNKGSSSSKLLPYAMKGSDLETGLLYKCGEHLLVWPEPPPKGNFLTYLKQNSEVVPKIILFGIGFLVNVGLVIHVFSLLGDISIIPYLLIILPILFLITLIYYIDKLER</sequence>
<dbReference type="Gene3D" id="1.25.40.10">
    <property type="entry name" value="Tetratricopeptide repeat domain"/>
    <property type="match status" value="1"/>
</dbReference>
<accession>A0A1B2DMY6</accession>
<keyword evidence="6" id="KW-0472">Membrane</keyword>
<feature type="domain" description="J" evidence="7">
    <location>
        <begin position="2"/>
        <end position="61"/>
    </location>
</feature>
<feature type="transmembrane region" description="Helical" evidence="6">
    <location>
        <begin position="417"/>
        <end position="437"/>
    </location>
</feature>
<feature type="repeat" description="TPR" evidence="5">
    <location>
        <begin position="250"/>
        <end position="283"/>
    </location>
</feature>
<keyword evidence="6" id="KW-0812">Transmembrane</keyword>
<dbReference type="InterPro" id="IPR019734">
    <property type="entry name" value="TPR_rpt"/>
</dbReference>
<evidence type="ECO:0000256" key="2">
    <source>
        <dbReference type="ARBA" id="ARBA00022737"/>
    </source>
</evidence>
<protein>
    <recommendedName>
        <fullName evidence="7">J domain-containing protein</fullName>
    </recommendedName>
</protein>
<keyword evidence="3 5" id="KW-0802">TPR repeat</keyword>
<name>A0A1B2DMY6_9BACL</name>
<gene>
    <name evidence="8" type="ORF">BBD42_23195</name>
</gene>